<sequence>MTPSIHPIDRAMARELTLRMGLGASEPVPEIPLAGSPERSQGRMAIRTEKGLFVLERFSPNQAPVKNRIARLLFQLQEQKMPWILPPLQDGEGKYLMKQKGYFYQLTPYIQGENLPRPEYTKDGWRGRFFAAFICHLLEKGSQTGFRTPFFDIIDYIRALMEVLQRREPSLYQNLLGIQKWVIHALTPLMPHIPVKLCHGDLHPVNALFEKKELLYIIDWEFCGSKPEIHDLANLLGCLGSEDPVALQEDFALQAIRGVNASGLLSSAGLQALFPMVVAIRFCWLSEWLRKQDLDMISLEQDYLKLLIHYEDAITRCWFNASA</sequence>
<organism evidence="2 3">
    <name type="scientific">Desulfobotulus pelophilus</name>
    <dbReference type="NCBI Taxonomy" id="2823377"/>
    <lineage>
        <taxon>Bacteria</taxon>
        <taxon>Pseudomonadati</taxon>
        <taxon>Thermodesulfobacteriota</taxon>
        <taxon>Desulfobacteria</taxon>
        <taxon>Desulfobacterales</taxon>
        <taxon>Desulfobacteraceae</taxon>
        <taxon>Desulfobotulus</taxon>
    </lineage>
</organism>
<keyword evidence="3" id="KW-1185">Reference proteome</keyword>
<accession>A0ABT3N6I8</accession>
<protein>
    <submittedName>
        <fullName evidence="2">Phosphotransferase</fullName>
    </submittedName>
</protein>
<dbReference type="Proteomes" id="UP001209681">
    <property type="component" value="Unassembled WGS sequence"/>
</dbReference>
<evidence type="ECO:0000259" key="1">
    <source>
        <dbReference type="Pfam" id="PF01636"/>
    </source>
</evidence>
<proteinExistence type="predicted"/>
<name>A0ABT3N6I8_9BACT</name>
<evidence type="ECO:0000313" key="2">
    <source>
        <dbReference type="EMBL" id="MCW7753082.1"/>
    </source>
</evidence>
<dbReference type="InterPro" id="IPR002575">
    <property type="entry name" value="Aminoglycoside_PTrfase"/>
</dbReference>
<comment type="caution">
    <text evidence="2">The sequence shown here is derived from an EMBL/GenBank/DDBJ whole genome shotgun (WGS) entry which is preliminary data.</text>
</comment>
<dbReference type="Pfam" id="PF01636">
    <property type="entry name" value="APH"/>
    <property type="match status" value="1"/>
</dbReference>
<dbReference type="InterPro" id="IPR011009">
    <property type="entry name" value="Kinase-like_dom_sf"/>
</dbReference>
<dbReference type="RefSeq" id="WP_265423936.1">
    <property type="nucleotide sequence ID" value="NZ_JAPFPW010000002.1"/>
</dbReference>
<reference evidence="2 3" key="1">
    <citation type="submission" date="2022-11" db="EMBL/GenBank/DDBJ databases">
        <title>Desulfobotulus tamanensis H1 sp. nov. - anaerobic, alkaliphilic, sulphate reducing bacterium isolated from terrestrial mud volcano.</title>
        <authorList>
            <person name="Frolova A."/>
            <person name="Merkel A.Y."/>
            <person name="Slobodkin A.I."/>
        </authorList>
    </citation>
    <scope>NUCLEOTIDE SEQUENCE [LARGE SCALE GENOMIC DNA]</scope>
    <source>
        <strain evidence="2 3">H1</strain>
    </source>
</reference>
<feature type="domain" description="Aminoglycoside phosphotransferase" evidence="1">
    <location>
        <begin position="45"/>
        <end position="252"/>
    </location>
</feature>
<gene>
    <name evidence="2" type="ORF">OOT00_03670</name>
</gene>
<dbReference type="SUPFAM" id="SSF56112">
    <property type="entry name" value="Protein kinase-like (PK-like)"/>
    <property type="match status" value="1"/>
</dbReference>
<dbReference type="EMBL" id="JAPFPW010000002">
    <property type="protein sequence ID" value="MCW7753082.1"/>
    <property type="molecule type" value="Genomic_DNA"/>
</dbReference>
<dbReference type="Gene3D" id="3.90.1200.10">
    <property type="match status" value="1"/>
</dbReference>
<evidence type="ECO:0000313" key="3">
    <source>
        <dbReference type="Proteomes" id="UP001209681"/>
    </source>
</evidence>